<dbReference type="WBParaSite" id="MBELARI_LOCUS21616">
    <property type="protein sequence ID" value="MBELARI_LOCUS21616"/>
    <property type="gene ID" value="MBELARI_LOCUS21616"/>
</dbReference>
<sequence length="750" mass="86140">MDTNAFASVASISPMRIPPIKLSRLDQRGNRSITDSPTNQQQESSRVRRKSAIKAVSVIKKAQQGKSLSDDDEEEIGKKMEKTIDGDLSICQKCQQNVAERDQEIHSKSHFIRYQCSMCVYSSYHKKGMRAHIWQRHGNENIQCYKEEASKDSLDELLQQCFESKKLKSQTKEFETVEVSKVSITKTPLTSRPKLCTYKLLSRSIEGHVYWHCGDKYGSPYQCSLCDYKSNQTGAISTHLRKKHNGKGERVEIACDQLFAQSVHLSIACFPQFADAFENCKGVIESIEKKYNMEPFSKPFASEIPSKKDIPEANLPLKKRATEVVRVVPEILRSTLLTETRGEPPSQPLVLPLPSAPMKWLRDRLETGINWNGWNDKHKCLMCAHFVPAGHIQNHVQLHKKPLRYRCSSDHCAFQTESFEKATAHGITNIGHQCEDQLDAMLFTSWVGLIPHCFPAFMDVFPRSAFDWATLNKELERREEEIREENFEKNDILEDQGPLTPKDDQSFEANPSTTSYLHFPQQQPFPIAFNEMKASQFVHRNYAPLRRDWEKSRYCKAERCQLCNEEVYLLGDFVGSLIMHVKIHSSRPNFQCSNCLRFGYTVNDIDEHGKLAHSGQEFRTIDVKDERLEFEWFLLANNCFPKYSKKFMQTEIFSTTNWIVRKLSSTEMQNARKNRELARIAGTNNNFSSTQSKQEPISDTISKIIAKATAMPNHFYENEVRPLSAPQIAESITNQPTSHPATTSLYYLQL</sequence>
<dbReference type="AlphaFoldDB" id="A0AAF3F5F2"/>
<dbReference type="GO" id="GO:0008270">
    <property type="term" value="F:zinc ion binding"/>
    <property type="evidence" value="ECO:0007669"/>
    <property type="project" value="UniProtKB-KW"/>
</dbReference>
<keyword evidence="2" id="KW-0479">Metal-binding</keyword>
<reference evidence="11" key="1">
    <citation type="submission" date="2024-02" db="UniProtKB">
        <authorList>
            <consortium name="WormBaseParasite"/>
        </authorList>
    </citation>
    <scope>IDENTIFICATION</scope>
</reference>
<evidence type="ECO:0000259" key="9">
    <source>
        <dbReference type="PROSITE" id="PS50157"/>
    </source>
</evidence>
<evidence type="ECO:0000313" key="10">
    <source>
        <dbReference type="Proteomes" id="UP000887575"/>
    </source>
</evidence>
<dbReference type="Gene3D" id="3.30.160.60">
    <property type="entry name" value="Classic Zinc Finger"/>
    <property type="match status" value="1"/>
</dbReference>
<keyword evidence="3" id="KW-0677">Repeat</keyword>
<comment type="subcellular location">
    <subcellularLocation>
        <location evidence="1">Nucleus</location>
    </subcellularLocation>
</comment>
<organism evidence="10 11">
    <name type="scientific">Mesorhabditis belari</name>
    <dbReference type="NCBI Taxonomy" id="2138241"/>
    <lineage>
        <taxon>Eukaryota</taxon>
        <taxon>Metazoa</taxon>
        <taxon>Ecdysozoa</taxon>
        <taxon>Nematoda</taxon>
        <taxon>Chromadorea</taxon>
        <taxon>Rhabditida</taxon>
        <taxon>Rhabditina</taxon>
        <taxon>Rhabditomorpha</taxon>
        <taxon>Rhabditoidea</taxon>
        <taxon>Rhabditidae</taxon>
        <taxon>Mesorhabditinae</taxon>
        <taxon>Mesorhabditis</taxon>
    </lineage>
</organism>
<feature type="domain" description="C2H2-type" evidence="9">
    <location>
        <begin position="221"/>
        <end position="249"/>
    </location>
</feature>
<dbReference type="InterPro" id="IPR050888">
    <property type="entry name" value="ZnF_C2H2-type_TF"/>
</dbReference>
<dbReference type="SMART" id="SM00355">
    <property type="entry name" value="ZnF_C2H2"/>
    <property type="match status" value="5"/>
</dbReference>
<evidence type="ECO:0000256" key="2">
    <source>
        <dbReference type="ARBA" id="ARBA00022723"/>
    </source>
</evidence>
<keyword evidence="6" id="KW-0539">Nucleus</keyword>
<evidence type="ECO:0000256" key="3">
    <source>
        <dbReference type="ARBA" id="ARBA00022737"/>
    </source>
</evidence>
<evidence type="ECO:0000256" key="7">
    <source>
        <dbReference type="PROSITE-ProRule" id="PRU00042"/>
    </source>
</evidence>
<evidence type="ECO:0000256" key="8">
    <source>
        <dbReference type="SAM" id="MobiDB-lite"/>
    </source>
</evidence>
<evidence type="ECO:0000256" key="5">
    <source>
        <dbReference type="ARBA" id="ARBA00022833"/>
    </source>
</evidence>
<dbReference type="InterPro" id="IPR036236">
    <property type="entry name" value="Znf_C2H2_sf"/>
</dbReference>
<feature type="compositionally biased region" description="Polar residues" evidence="8">
    <location>
        <begin position="30"/>
        <end position="44"/>
    </location>
</feature>
<evidence type="ECO:0000256" key="1">
    <source>
        <dbReference type="ARBA" id="ARBA00004123"/>
    </source>
</evidence>
<protein>
    <recommendedName>
        <fullName evidence="9">C2H2-type domain-containing protein</fullName>
    </recommendedName>
</protein>
<dbReference type="InterPro" id="IPR013087">
    <property type="entry name" value="Znf_C2H2_type"/>
</dbReference>
<feature type="region of interest" description="Disordered" evidence="8">
    <location>
        <begin position="20"/>
        <end position="52"/>
    </location>
</feature>
<dbReference type="Proteomes" id="UP000887575">
    <property type="component" value="Unassembled WGS sequence"/>
</dbReference>
<proteinExistence type="predicted"/>
<dbReference type="PROSITE" id="PS50157">
    <property type="entry name" value="ZINC_FINGER_C2H2_2"/>
    <property type="match status" value="1"/>
</dbReference>
<keyword evidence="4 7" id="KW-0863">Zinc-finger</keyword>
<evidence type="ECO:0000256" key="4">
    <source>
        <dbReference type="ARBA" id="ARBA00022771"/>
    </source>
</evidence>
<dbReference type="PANTHER" id="PTHR24406">
    <property type="entry name" value="TRANSCRIPTIONAL REPRESSOR CTCFL-RELATED"/>
    <property type="match status" value="1"/>
</dbReference>
<accession>A0AAF3F5F2</accession>
<evidence type="ECO:0000313" key="11">
    <source>
        <dbReference type="WBParaSite" id="MBELARI_LOCUS21616"/>
    </source>
</evidence>
<keyword evidence="10" id="KW-1185">Reference proteome</keyword>
<dbReference type="GO" id="GO:0005634">
    <property type="term" value="C:nucleus"/>
    <property type="evidence" value="ECO:0007669"/>
    <property type="project" value="UniProtKB-SubCell"/>
</dbReference>
<name>A0AAF3F5F2_9BILA</name>
<keyword evidence="5" id="KW-0862">Zinc</keyword>
<evidence type="ECO:0000256" key="6">
    <source>
        <dbReference type="ARBA" id="ARBA00023242"/>
    </source>
</evidence>
<feature type="region of interest" description="Disordered" evidence="8">
    <location>
        <begin position="492"/>
        <end position="511"/>
    </location>
</feature>
<dbReference type="SUPFAM" id="SSF57667">
    <property type="entry name" value="beta-beta-alpha zinc fingers"/>
    <property type="match status" value="1"/>
</dbReference>